<dbReference type="SMART" id="SM00642">
    <property type="entry name" value="Aamy"/>
    <property type="match status" value="1"/>
</dbReference>
<dbReference type="InterPro" id="IPR045857">
    <property type="entry name" value="O16G_dom_2"/>
</dbReference>
<dbReference type="EMBL" id="JACOGC010000001">
    <property type="protein sequence ID" value="MBC3884242.1"/>
    <property type="molecule type" value="Genomic_DNA"/>
</dbReference>
<dbReference type="Pfam" id="PF00128">
    <property type="entry name" value="Alpha-amylase"/>
    <property type="match status" value="1"/>
</dbReference>
<sequence>MPFQNLRDRCLHTLLTHIPEEMRSGVQIRYEKQASVLLNGLQRLYRHIFADEAAFTHWLEQLMQSLAAAICARPAALRQLDEARSRHPDWFTSQNMLGYCAYADRFAGDLQGVISRIPHLRELGVTYLHLLPFLKARAGENDGGFAVADFDEIAPHLGSMQDLQELTSHLRAAGISLCSDFILNHVADDHAWARAAREGDAHYKNYFYHYPDRRQPDLFEQTLGQVFPQVAPGNFSFVPDLQEWVWTTFYPYQWDLNYTNPAVFADMASALLQLANRGVEVFRLDSTAFLWKRPGTNCMNQPEAHLILQILRSISDIAAPGILLKAEAIVPTAELPAYLGSEFPAKRECHLAYHSSLMAAGWLSMVEQDTALLQEVIRGTPVLPPNTSWLTYVRCHDDIGWNVLRPEASLGKQDVQQRLSAVSRFLAGEGDSYARGASFQASDPDAVHGTVGMASALTGFASAASATDMQMAARRLLLLYGLTFCFGGMPLIYMGDEFAQGNDTAYQQVAAHALDSRWLHRPLWQDTAISTTQVSNQAAQIYNSMLHLLQLRRHFPQLAADQPRQLLHCEESSVLAMLRGSAGAPLLFIANFSDQAVTLNLPELLRSGQSPAPELAQQCWHNEFNQLPADANLNIQPWSQYWLTPVPAAAA</sequence>
<organism evidence="2 3">
    <name type="scientific">Undibacterium griseum</name>
    <dbReference type="NCBI Taxonomy" id="2762295"/>
    <lineage>
        <taxon>Bacteria</taxon>
        <taxon>Pseudomonadati</taxon>
        <taxon>Pseudomonadota</taxon>
        <taxon>Betaproteobacteria</taxon>
        <taxon>Burkholderiales</taxon>
        <taxon>Oxalobacteraceae</taxon>
        <taxon>Undibacterium</taxon>
    </lineage>
</organism>
<name>A0ABR6YK17_9BURK</name>
<dbReference type="InterPro" id="IPR017853">
    <property type="entry name" value="GH"/>
</dbReference>
<reference evidence="2 3" key="1">
    <citation type="submission" date="2020-08" db="EMBL/GenBank/DDBJ databases">
        <title>Novel species isolated from subtropical streams in China.</title>
        <authorList>
            <person name="Lu H."/>
        </authorList>
    </citation>
    <scope>NUCLEOTIDE SEQUENCE [LARGE SCALE GENOMIC DNA]</scope>
    <source>
        <strain evidence="2 3">FT31W</strain>
    </source>
</reference>
<proteinExistence type="predicted"/>
<feature type="domain" description="Glycosyl hydrolase family 13 catalytic" evidence="1">
    <location>
        <begin position="100"/>
        <end position="535"/>
    </location>
</feature>
<evidence type="ECO:0000313" key="3">
    <source>
        <dbReference type="Proteomes" id="UP000613113"/>
    </source>
</evidence>
<dbReference type="Gene3D" id="3.20.20.80">
    <property type="entry name" value="Glycosidases"/>
    <property type="match status" value="1"/>
</dbReference>
<dbReference type="PANTHER" id="PTHR10357:SF213">
    <property type="entry name" value="ALPHA AMYLASE CATALYTIC REGION"/>
    <property type="match status" value="1"/>
</dbReference>
<comment type="caution">
    <text evidence="2">The sequence shown here is derived from an EMBL/GenBank/DDBJ whole genome shotgun (WGS) entry which is preliminary data.</text>
</comment>
<dbReference type="SUPFAM" id="SSF51011">
    <property type="entry name" value="Glycosyl hydrolase domain"/>
    <property type="match status" value="1"/>
</dbReference>
<dbReference type="Gene3D" id="3.90.400.10">
    <property type="entry name" value="Oligo-1,6-glucosidase, Domain 2"/>
    <property type="match status" value="1"/>
</dbReference>
<dbReference type="SUPFAM" id="SSF51445">
    <property type="entry name" value="(Trans)glycosidases"/>
    <property type="match status" value="1"/>
</dbReference>
<keyword evidence="3" id="KW-1185">Reference proteome</keyword>
<dbReference type="Gene3D" id="1.10.1740.10">
    <property type="match status" value="1"/>
</dbReference>
<dbReference type="InterPro" id="IPR006047">
    <property type="entry name" value="GH13_cat_dom"/>
</dbReference>
<protein>
    <submittedName>
        <fullName evidence="2">DUF3459 domain-containing protein</fullName>
    </submittedName>
</protein>
<accession>A0ABR6YK17</accession>
<dbReference type="PANTHER" id="PTHR10357">
    <property type="entry name" value="ALPHA-AMYLASE FAMILY MEMBER"/>
    <property type="match status" value="1"/>
</dbReference>
<evidence type="ECO:0000313" key="2">
    <source>
        <dbReference type="EMBL" id="MBC3884242.1"/>
    </source>
</evidence>
<evidence type="ECO:0000259" key="1">
    <source>
        <dbReference type="SMART" id="SM00642"/>
    </source>
</evidence>
<gene>
    <name evidence="2" type="ORF">H8K27_03780</name>
</gene>
<dbReference type="RefSeq" id="WP_186861842.1">
    <property type="nucleotide sequence ID" value="NZ_JACOGC010000001.1"/>
</dbReference>
<dbReference type="Proteomes" id="UP000613113">
    <property type="component" value="Unassembled WGS sequence"/>
</dbReference>